<evidence type="ECO:0000313" key="1">
    <source>
        <dbReference type="EMBL" id="KAF2070093.1"/>
    </source>
</evidence>
<proteinExistence type="predicted"/>
<protein>
    <submittedName>
        <fullName evidence="1">Uncharacterized protein</fullName>
    </submittedName>
</protein>
<comment type="caution">
    <text evidence="1">The sequence shown here is derived from an EMBL/GenBank/DDBJ whole genome shotgun (WGS) entry which is preliminary data.</text>
</comment>
<dbReference type="AlphaFoldDB" id="A0A8J4UX66"/>
<keyword evidence="2" id="KW-1185">Reference proteome</keyword>
<name>A0A8J4UX66_9MYCE</name>
<evidence type="ECO:0000313" key="2">
    <source>
        <dbReference type="Proteomes" id="UP000695562"/>
    </source>
</evidence>
<dbReference type="EMBL" id="AJWJ01000544">
    <property type="protein sequence ID" value="KAF2070093.1"/>
    <property type="molecule type" value="Genomic_DNA"/>
</dbReference>
<sequence>MSRVSLPIIRTIMADTDDTREHTTESIESTFISCWNYLGDVHHQWTVWITIGNGNAHSSSIGPSYKLQHDTFVQQLEMGDVKQPFQEWRHQLARRNS</sequence>
<gene>
    <name evidence="1" type="ORF">CYY_008588</name>
</gene>
<organism evidence="1 2">
    <name type="scientific">Polysphondylium violaceum</name>
    <dbReference type="NCBI Taxonomy" id="133409"/>
    <lineage>
        <taxon>Eukaryota</taxon>
        <taxon>Amoebozoa</taxon>
        <taxon>Evosea</taxon>
        <taxon>Eumycetozoa</taxon>
        <taxon>Dictyostelia</taxon>
        <taxon>Dictyosteliales</taxon>
        <taxon>Dictyosteliaceae</taxon>
        <taxon>Polysphondylium</taxon>
    </lineage>
</organism>
<dbReference type="Proteomes" id="UP000695562">
    <property type="component" value="Unassembled WGS sequence"/>
</dbReference>
<reference evidence="1" key="1">
    <citation type="submission" date="2020-01" db="EMBL/GenBank/DDBJ databases">
        <title>Development of genomics and gene disruption for Polysphondylium violaceum indicates a role for the polyketide synthase stlB in stalk morphogenesis.</title>
        <authorList>
            <person name="Narita B."/>
            <person name="Kawabe Y."/>
            <person name="Kin K."/>
            <person name="Saito T."/>
            <person name="Gibbs R."/>
            <person name="Kuspa A."/>
            <person name="Muzny D."/>
            <person name="Queller D."/>
            <person name="Richards S."/>
            <person name="Strassman J."/>
            <person name="Sucgang R."/>
            <person name="Worley K."/>
            <person name="Schaap P."/>
        </authorList>
    </citation>
    <scope>NUCLEOTIDE SEQUENCE</scope>
    <source>
        <strain evidence="1">QSvi11</strain>
    </source>
</reference>
<accession>A0A8J4UX66</accession>